<dbReference type="Proteomes" id="UP000275331">
    <property type="component" value="Unassembled WGS sequence"/>
</dbReference>
<proteinExistence type="predicted"/>
<reference evidence="3 6" key="2">
    <citation type="submission" date="2023-10" db="EMBL/GenBank/DDBJ databases">
        <authorList>
            <person name="Dale J."/>
        </authorList>
    </citation>
    <scope>NUCLEOTIDE SEQUENCE [LARGE SCALE GENOMIC DNA]</scope>
    <source>
        <strain evidence="3 6">2023EL-00970</strain>
    </source>
</reference>
<dbReference type="PANTHER" id="PTHR37089:SF3">
    <property type="entry name" value="EXPORTED PROTEIN"/>
    <property type="match status" value="1"/>
</dbReference>
<dbReference type="RefSeq" id="WP_125292186.1">
    <property type="nucleotide sequence ID" value="NZ_CP100494.1"/>
</dbReference>
<dbReference type="OrthoDB" id="6506871at2"/>
<organism evidence="4 5">
    <name type="scientific">Atlantibacter subterraneus</name>
    <dbReference type="NCBI Taxonomy" id="255519"/>
    <lineage>
        <taxon>Bacteria</taxon>
        <taxon>Pseudomonadati</taxon>
        <taxon>Pseudomonadota</taxon>
        <taxon>Gammaproteobacteria</taxon>
        <taxon>Enterobacterales</taxon>
        <taxon>Enterobacteriaceae</taxon>
        <taxon>Atlantibacter</taxon>
    </lineage>
</organism>
<feature type="signal peptide" evidence="1">
    <location>
        <begin position="1"/>
        <end position="19"/>
    </location>
</feature>
<keyword evidence="6" id="KW-1185">Reference proteome</keyword>
<dbReference type="AlphaFoldDB" id="A0A3R9EQU1"/>
<feature type="chain" id="PRO_5018712872" evidence="1">
    <location>
        <begin position="20"/>
        <end position="167"/>
    </location>
</feature>
<dbReference type="InterPro" id="IPR007893">
    <property type="entry name" value="Spore_coat_U/FanG"/>
</dbReference>
<sequence>MLRRVAPVIGLLIALPASAVTTQSFQVNATIAAGCSVASGVGGVFGTLDFGSHSGVDNRRVTTGFVPNTALNLACTPGVTLSMAIDGGQHYGSVRNLQRANGAERVPYRLYSAASLAANSEIGVNQAVTVSYTNSNNITLPIFAAAQLTGMSPAGTYSDQLTVTLSW</sequence>
<evidence type="ECO:0000313" key="5">
    <source>
        <dbReference type="Proteomes" id="UP000275331"/>
    </source>
</evidence>
<dbReference type="InterPro" id="IPR008966">
    <property type="entry name" value="Adhesion_dom_sf"/>
</dbReference>
<protein>
    <submittedName>
        <fullName evidence="4">SCPU domain-containing protein</fullName>
    </submittedName>
    <submittedName>
        <fullName evidence="3">Spore coat U domain-containing protein</fullName>
    </submittedName>
</protein>
<dbReference type="SUPFAM" id="SSF49401">
    <property type="entry name" value="Bacterial adhesins"/>
    <property type="match status" value="1"/>
</dbReference>
<dbReference type="GeneID" id="84664645"/>
<dbReference type="Proteomes" id="UP001187066">
    <property type="component" value="Unassembled WGS sequence"/>
</dbReference>
<dbReference type="Pfam" id="PF05229">
    <property type="entry name" value="SCPU"/>
    <property type="match status" value="1"/>
</dbReference>
<dbReference type="EMBL" id="RHXB01000001">
    <property type="protein sequence ID" value="RSE29136.1"/>
    <property type="molecule type" value="Genomic_DNA"/>
</dbReference>
<dbReference type="SMART" id="SM00972">
    <property type="entry name" value="SCPU"/>
    <property type="match status" value="1"/>
</dbReference>
<comment type="caution">
    <text evidence="4">The sequence shown here is derived from an EMBL/GenBank/DDBJ whole genome shotgun (WGS) entry which is preliminary data.</text>
</comment>
<evidence type="ECO:0000313" key="3">
    <source>
        <dbReference type="EMBL" id="MDV7021392.1"/>
    </source>
</evidence>
<dbReference type="EMBL" id="JAWLOF010000001">
    <property type="protein sequence ID" value="MDV7021392.1"/>
    <property type="molecule type" value="Genomic_DNA"/>
</dbReference>
<reference evidence="4 5" key="1">
    <citation type="submission" date="2018-10" db="EMBL/GenBank/DDBJ databases">
        <title>Transmission dynamics of multidrug resistant bacteria on intensive care unit surfaces.</title>
        <authorList>
            <person name="D'Souza A.W."/>
            <person name="Potter R.F."/>
            <person name="Wallace M."/>
            <person name="Shupe A."/>
            <person name="Patel S."/>
            <person name="Sun S."/>
            <person name="Gul D."/>
            <person name="Kwon J.H."/>
            <person name="Andleeb S."/>
            <person name="Burnham C.-A.D."/>
            <person name="Dantas G."/>
        </authorList>
    </citation>
    <scope>NUCLEOTIDE SEQUENCE [LARGE SCALE GENOMIC DNA]</scope>
    <source>
        <strain evidence="4 5">AS_373</strain>
    </source>
</reference>
<dbReference type="PROSITE" id="PS51257">
    <property type="entry name" value="PROKAR_LIPOPROTEIN"/>
    <property type="match status" value="1"/>
</dbReference>
<evidence type="ECO:0000259" key="2">
    <source>
        <dbReference type="Pfam" id="PF05229"/>
    </source>
</evidence>
<evidence type="ECO:0000313" key="4">
    <source>
        <dbReference type="EMBL" id="RSE29136.1"/>
    </source>
</evidence>
<accession>A0A3R9EQU1</accession>
<keyword evidence="1" id="KW-0732">Signal</keyword>
<dbReference type="PANTHER" id="PTHR37089">
    <property type="entry name" value="PROTEIN U-RELATED"/>
    <property type="match status" value="1"/>
</dbReference>
<gene>
    <name evidence="4" type="ORF">EGT71_01055</name>
    <name evidence="3" type="ORF">R4P48_01675</name>
</gene>
<evidence type="ECO:0000256" key="1">
    <source>
        <dbReference type="SAM" id="SignalP"/>
    </source>
</evidence>
<feature type="domain" description="Spore coat protein U/FanG" evidence="2">
    <location>
        <begin position="22"/>
        <end position="164"/>
    </location>
</feature>
<evidence type="ECO:0000313" key="6">
    <source>
        <dbReference type="Proteomes" id="UP001187066"/>
    </source>
</evidence>
<dbReference type="InterPro" id="IPR053167">
    <property type="entry name" value="Spore_coat_component"/>
</dbReference>
<name>A0A3R9EQU1_9ENTR</name>